<name>A0A0G4NKV2_VERLO</name>
<proteinExistence type="predicted"/>
<feature type="non-terminal residue" evidence="1">
    <location>
        <position position="1"/>
    </location>
</feature>
<accession>A0A0G4NKV2</accession>
<sequence length="27" mass="2637">PGDRVSKDVPAGAAAVADPAALRLYGV</sequence>
<gene>
    <name evidence="1" type="ORF">BN1723_020191</name>
</gene>
<dbReference type="AlphaFoldDB" id="A0A0G4NKV2"/>
<evidence type="ECO:0000313" key="2">
    <source>
        <dbReference type="Proteomes" id="UP000045706"/>
    </source>
</evidence>
<dbReference type="EMBL" id="CVQI01036202">
    <property type="protein sequence ID" value="CRK47107.1"/>
    <property type="molecule type" value="Genomic_DNA"/>
</dbReference>
<dbReference type="Proteomes" id="UP000045706">
    <property type="component" value="Unassembled WGS sequence"/>
</dbReference>
<evidence type="ECO:0000313" key="1">
    <source>
        <dbReference type="EMBL" id="CRK47107.1"/>
    </source>
</evidence>
<reference evidence="2" key="1">
    <citation type="submission" date="2015-05" db="EMBL/GenBank/DDBJ databases">
        <authorList>
            <person name="Fogelqvist Johan"/>
        </authorList>
    </citation>
    <scope>NUCLEOTIDE SEQUENCE [LARGE SCALE GENOMIC DNA]</scope>
</reference>
<protein>
    <submittedName>
        <fullName evidence="1">Uncharacterized protein</fullName>
    </submittedName>
</protein>
<organism evidence="1 2">
    <name type="scientific">Verticillium longisporum</name>
    <name type="common">Verticillium dahliae var. longisporum</name>
    <dbReference type="NCBI Taxonomy" id="100787"/>
    <lineage>
        <taxon>Eukaryota</taxon>
        <taxon>Fungi</taxon>
        <taxon>Dikarya</taxon>
        <taxon>Ascomycota</taxon>
        <taxon>Pezizomycotina</taxon>
        <taxon>Sordariomycetes</taxon>
        <taxon>Hypocreomycetidae</taxon>
        <taxon>Glomerellales</taxon>
        <taxon>Plectosphaerellaceae</taxon>
        <taxon>Verticillium</taxon>
    </lineage>
</organism>